<feature type="region of interest" description="Disordered" evidence="1">
    <location>
        <begin position="1"/>
        <end position="24"/>
    </location>
</feature>
<evidence type="ECO:0000313" key="3">
    <source>
        <dbReference type="Proteomes" id="UP000886653"/>
    </source>
</evidence>
<accession>A0A9P6NZX0</accession>
<feature type="region of interest" description="Disordered" evidence="1">
    <location>
        <begin position="220"/>
        <end position="348"/>
    </location>
</feature>
<reference evidence="2" key="1">
    <citation type="submission" date="2013-11" db="EMBL/GenBank/DDBJ databases">
        <title>Genome sequence of the fusiform rust pathogen reveals effectors for host alternation and coevolution with pine.</title>
        <authorList>
            <consortium name="DOE Joint Genome Institute"/>
            <person name="Smith K."/>
            <person name="Pendleton A."/>
            <person name="Kubisiak T."/>
            <person name="Anderson C."/>
            <person name="Salamov A."/>
            <person name="Aerts A."/>
            <person name="Riley R."/>
            <person name="Clum A."/>
            <person name="Lindquist E."/>
            <person name="Ence D."/>
            <person name="Campbell M."/>
            <person name="Kronenberg Z."/>
            <person name="Feau N."/>
            <person name="Dhillon B."/>
            <person name="Hamelin R."/>
            <person name="Burleigh J."/>
            <person name="Smith J."/>
            <person name="Yandell M."/>
            <person name="Nelson C."/>
            <person name="Grigoriev I."/>
            <person name="Davis J."/>
        </authorList>
    </citation>
    <scope>NUCLEOTIDE SEQUENCE</scope>
    <source>
        <strain evidence="2">G11</strain>
    </source>
</reference>
<evidence type="ECO:0000256" key="1">
    <source>
        <dbReference type="SAM" id="MobiDB-lite"/>
    </source>
</evidence>
<sequence length="348" mass="37066">MVSPSSSPHQVNSHSNPQHPIDLKINLNSPSSIKTNSVINENLESTSALHLDPALYERHVMPSSRQPALPIGKSPLHPPCDQPSGSGHSPNTVQTTLMPNSSVSRSAAAPSLQSMLATPNCSPVSPVVVSGSIPTNSMNSTIPMPTRSEEAQNRDTTCLKQAQEQGPTVSPADRPAPGFCYSPPVTVSIGILPAPSPTLFGIPFIDGFSCAQRAQLPLFRPNVEDSNKPMVLPPHAPENHQRPTPNPSSTRVPASRRSVVIDLTSDTSPSASSIEFVEPVSKNRPNPAVSTKLSRSRKLGPEAGSSRGIRKPVTDSSSRTGHHPSPRNRSRETSCQPSPMFCSSPIFH</sequence>
<evidence type="ECO:0000313" key="2">
    <source>
        <dbReference type="EMBL" id="KAG0152450.1"/>
    </source>
</evidence>
<dbReference type="EMBL" id="MU167208">
    <property type="protein sequence ID" value="KAG0152450.1"/>
    <property type="molecule type" value="Genomic_DNA"/>
</dbReference>
<proteinExistence type="predicted"/>
<gene>
    <name evidence="2" type="ORF">CROQUDRAFT_144762</name>
</gene>
<dbReference type="Proteomes" id="UP000886653">
    <property type="component" value="Unassembled WGS sequence"/>
</dbReference>
<keyword evidence="3" id="KW-1185">Reference proteome</keyword>
<name>A0A9P6NZX0_9BASI</name>
<dbReference type="AlphaFoldDB" id="A0A9P6NZX0"/>
<comment type="caution">
    <text evidence="2">The sequence shown here is derived from an EMBL/GenBank/DDBJ whole genome shotgun (WGS) entry which is preliminary data.</text>
</comment>
<feature type="compositionally biased region" description="Polar residues" evidence="1">
    <location>
        <begin position="1"/>
        <end position="18"/>
    </location>
</feature>
<feature type="compositionally biased region" description="Polar residues" evidence="1">
    <location>
        <begin position="83"/>
        <end position="111"/>
    </location>
</feature>
<organism evidence="2 3">
    <name type="scientific">Cronartium quercuum f. sp. fusiforme G11</name>
    <dbReference type="NCBI Taxonomy" id="708437"/>
    <lineage>
        <taxon>Eukaryota</taxon>
        <taxon>Fungi</taxon>
        <taxon>Dikarya</taxon>
        <taxon>Basidiomycota</taxon>
        <taxon>Pucciniomycotina</taxon>
        <taxon>Pucciniomycetes</taxon>
        <taxon>Pucciniales</taxon>
        <taxon>Coleosporiaceae</taxon>
        <taxon>Cronartium</taxon>
    </lineage>
</organism>
<feature type="region of interest" description="Disordered" evidence="1">
    <location>
        <begin position="61"/>
        <end position="111"/>
    </location>
</feature>
<protein>
    <submittedName>
        <fullName evidence="2">Uncharacterized protein</fullName>
    </submittedName>
</protein>
<feature type="compositionally biased region" description="Polar residues" evidence="1">
    <location>
        <begin position="264"/>
        <end position="273"/>
    </location>
</feature>